<feature type="transmembrane region" description="Helical" evidence="14">
    <location>
        <begin position="120"/>
        <end position="147"/>
    </location>
</feature>
<dbReference type="OrthoDB" id="9761931at2"/>
<evidence type="ECO:0000256" key="6">
    <source>
        <dbReference type="ARBA" id="ARBA00022847"/>
    </source>
</evidence>
<evidence type="ECO:0000256" key="10">
    <source>
        <dbReference type="ARBA" id="ARBA00023136"/>
    </source>
</evidence>
<evidence type="ECO:0000256" key="11">
    <source>
        <dbReference type="ARBA" id="ARBA00023201"/>
    </source>
</evidence>
<dbReference type="GO" id="GO:0015824">
    <property type="term" value="P:proline transport"/>
    <property type="evidence" value="ECO:0007669"/>
    <property type="project" value="TreeGrafter"/>
</dbReference>
<evidence type="ECO:0000256" key="8">
    <source>
        <dbReference type="ARBA" id="ARBA00023053"/>
    </source>
</evidence>
<evidence type="ECO:0000256" key="2">
    <source>
        <dbReference type="ARBA" id="ARBA00006434"/>
    </source>
</evidence>
<proteinExistence type="inferred from homology"/>
<feature type="transmembrane region" description="Helical" evidence="14">
    <location>
        <begin position="556"/>
        <end position="578"/>
    </location>
</feature>
<evidence type="ECO:0000256" key="1">
    <source>
        <dbReference type="ARBA" id="ARBA00004651"/>
    </source>
</evidence>
<keyword evidence="8" id="KW-0915">Sodium</keyword>
<feature type="transmembrane region" description="Helical" evidence="14">
    <location>
        <begin position="202"/>
        <end position="223"/>
    </location>
</feature>
<keyword evidence="10 14" id="KW-0472">Membrane</keyword>
<comment type="subcellular location">
    <subcellularLocation>
        <location evidence="1">Cell membrane</location>
        <topology evidence="1">Multi-pass membrane protein</topology>
    </subcellularLocation>
</comment>
<dbReference type="GO" id="GO:0005298">
    <property type="term" value="F:proline:sodium symporter activity"/>
    <property type="evidence" value="ECO:0007669"/>
    <property type="project" value="TreeGrafter"/>
</dbReference>
<dbReference type="RefSeq" id="WP_071505942.1">
    <property type="nucleotide sequence ID" value="NZ_MORL01000023.1"/>
</dbReference>
<dbReference type="EMBL" id="MORL01000023">
    <property type="protein sequence ID" value="OIN56414.1"/>
    <property type="molecule type" value="Genomic_DNA"/>
</dbReference>
<dbReference type="CDD" id="cd11477">
    <property type="entry name" value="SLC5sbd_u1"/>
    <property type="match status" value="1"/>
</dbReference>
<evidence type="ECO:0000313" key="15">
    <source>
        <dbReference type="EMBL" id="OIN56414.1"/>
    </source>
</evidence>
<feature type="transmembrane region" description="Helical" evidence="14">
    <location>
        <begin position="411"/>
        <end position="430"/>
    </location>
</feature>
<feature type="transmembrane region" description="Helical" evidence="14">
    <location>
        <begin position="167"/>
        <end position="190"/>
    </location>
</feature>
<evidence type="ECO:0000313" key="16">
    <source>
        <dbReference type="Proteomes" id="UP000181790"/>
    </source>
</evidence>
<dbReference type="InterPro" id="IPR050277">
    <property type="entry name" value="Sodium:Solute_Symporter"/>
</dbReference>
<name>A0A1S2VCH2_9BACT</name>
<dbReference type="Proteomes" id="UP000181790">
    <property type="component" value="Unassembled WGS sequence"/>
</dbReference>
<keyword evidence="11" id="KW-0739">Sodium transport</keyword>
<evidence type="ECO:0000256" key="3">
    <source>
        <dbReference type="ARBA" id="ARBA00022448"/>
    </source>
</evidence>
<evidence type="ECO:0000256" key="4">
    <source>
        <dbReference type="ARBA" id="ARBA00022475"/>
    </source>
</evidence>
<evidence type="ECO:0000256" key="14">
    <source>
        <dbReference type="SAM" id="Phobius"/>
    </source>
</evidence>
<dbReference type="InterPro" id="IPR038377">
    <property type="entry name" value="Na/Glc_symporter_sf"/>
</dbReference>
<feature type="transmembrane region" description="Helical" evidence="14">
    <location>
        <begin position="78"/>
        <end position="99"/>
    </location>
</feature>
<dbReference type="PROSITE" id="PS50283">
    <property type="entry name" value="NA_SOLUT_SYMP_3"/>
    <property type="match status" value="1"/>
</dbReference>
<keyword evidence="5 14" id="KW-0812">Transmembrane</keyword>
<dbReference type="Pfam" id="PF00474">
    <property type="entry name" value="SSF"/>
    <property type="match status" value="1"/>
</dbReference>
<comment type="similarity">
    <text evidence="2 13">Belongs to the sodium:solute symporter (SSF) (TC 2.A.21) family.</text>
</comment>
<feature type="transmembrane region" description="Helical" evidence="14">
    <location>
        <begin position="366"/>
        <end position="390"/>
    </location>
</feature>
<protein>
    <submittedName>
        <fullName evidence="15">Sodium:solute symporter</fullName>
    </submittedName>
</protein>
<feature type="transmembrane region" description="Helical" evidence="14">
    <location>
        <begin position="436"/>
        <end position="454"/>
    </location>
</feature>
<dbReference type="PANTHER" id="PTHR48086:SF3">
    <property type="entry name" value="SODIUM_PROLINE SYMPORTER"/>
    <property type="match status" value="1"/>
</dbReference>
<dbReference type="GO" id="GO:0005886">
    <property type="term" value="C:plasma membrane"/>
    <property type="evidence" value="ECO:0007669"/>
    <property type="project" value="UniProtKB-SubCell"/>
</dbReference>
<dbReference type="AlphaFoldDB" id="A0A1S2VCH2"/>
<evidence type="ECO:0000256" key="13">
    <source>
        <dbReference type="RuleBase" id="RU362091"/>
    </source>
</evidence>
<keyword evidence="16" id="KW-1185">Reference proteome</keyword>
<keyword evidence="9" id="KW-0406">Ion transport</keyword>
<dbReference type="GO" id="GO:0015193">
    <property type="term" value="F:L-proline transmembrane transporter activity"/>
    <property type="evidence" value="ECO:0007669"/>
    <property type="project" value="TreeGrafter"/>
</dbReference>
<comment type="catalytic activity">
    <reaction evidence="12">
        <text>L-proline(in) + Na(+)(in) = L-proline(out) + Na(+)(out)</text>
        <dbReference type="Rhea" id="RHEA:28967"/>
        <dbReference type="ChEBI" id="CHEBI:29101"/>
        <dbReference type="ChEBI" id="CHEBI:60039"/>
    </reaction>
</comment>
<keyword evidence="4" id="KW-1003">Cell membrane</keyword>
<keyword evidence="6" id="KW-0769">Symport</keyword>
<evidence type="ECO:0000256" key="12">
    <source>
        <dbReference type="ARBA" id="ARBA00033708"/>
    </source>
</evidence>
<evidence type="ECO:0000256" key="5">
    <source>
        <dbReference type="ARBA" id="ARBA00022692"/>
    </source>
</evidence>
<dbReference type="Gene3D" id="1.20.1730.10">
    <property type="entry name" value="Sodium/glucose cotransporter"/>
    <property type="match status" value="1"/>
</dbReference>
<feature type="transmembrane region" description="Helical" evidence="14">
    <location>
        <begin position="308"/>
        <end position="332"/>
    </location>
</feature>
<organism evidence="15 16">
    <name type="scientific">Arsenicibacter rosenii</name>
    <dbReference type="NCBI Taxonomy" id="1750698"/>
    <lineage>
        <taxon>Bacteria</taxon>
        <taxon>Pseudomonadati</taxon>
        <taxon>Bacteroidota</taxon>
        <taxon>Cytophagia</taxon>
        <taxon>Cytophagales</taxon>
        <taxon>Spirosomataceae</taxon>
        <taxon>Arsenicibacter</taxon>
    </lineage>
</organism>
<feature type="transmembrane region" description="Helical" evidence="14">
    <location>
        <begin position="267"/>
        <end position="287"/>
    </location>
</feature>
<feature type="transmembrane region" description="Helical" evidence="14">
    <location>
        <begin position="466"/>
        <end position="484"/>
    </location>
</feature>
<gene>
    <name evidence="15" type="ORF">BLX24_24900</name>
</gene>
<accession>A0A1S2VCH2</accession>
<sequence>MKLKGLDISILVVYLILMIVLGMVLKKRSARSKEAYMLGGKSLPWYMLGLSNASDMFDVSGTMWMVMLAFVYGLKSIWLPWLWPVFNQVFLMMYLSVWLRRSNVATGAEWIETRFGRGQGVTASHTIVVVFALLSCLGFLAYGVVGIGKFVETFLPYEQVAPYLPVWFPAACLPHVYGTTISAFAVFYAILGGMTSIVIGDLLKYLIMTVSAAVIAVIAMQHLQTQPLRVPAGWLDPFFNWTLSDLNWSGILNEVNAKIAADGFSPFGVFFMMMTFKGILASLAGPAPTYDMQKILSTKSPQEAAKMSGLVSVVLLPVRYAMIMGFTVLALLHYEQLHLTSAKGIDFEKLLPSAILQFVPPGLMGLLLAGLMAAFMGTFAGTLNAAQAYLVNDIYLKYLRPKAGNKQVIRINYAAGLLVACAGISLGVFVRDVNSILQWIVSALYGGYVAANVLKWHWWRFNASGFFWGMLAGIIPALIFPYVFTGVLELYYFPLLFLCSMTGCVAGSLLTPPTDPDTLKAFYRTVRPWGFWKPVHELVIAETPDFEPNKNVGIDAFNVVAGIAAQCALTILPIYLILGMYKELSISLCLLLLCGLILKKTWWDRLPADTHPEKHRPDYKAADMCLRPD</sequence>
<feature type="transmembrane region" description="Helical" evidence="14">
    <location>
        <begin position="45"/>
        <end position="72"/>
    </location>
</feature>
<keyword evidence="3" id="KW-0813">Transport</keyword>
<evidence type="ECO:0000256" key="9">
    <source>
        <dbReference type="ARBA" id="ARBA00023065"/>
    </source>
</evidence>
<feature type="transmembrane region" description="Helical" evidence="14">
    <location>
        <begin position="6"/>
        <end position="25"/>
    </location>
</feature>
<reference evidence="15 16" key="1">
    <citation type="submission" date="2016-10" db="EMBL/GenBank/DDBJ databases">
        <title>Arsenicibacter rosenii gen. nov., sp. nov., an efficient arsenic-methylating bacterium isolated from an arsenic-contaminated paddy soil.</title>
        <authorList>
            <person name="Huang K."/>
        </authorList>
    </citation>
    <scope>NUCLEOTIDE SEQUENCE [LARGE SCALE GENOMIC DNA]</scope>
    <source>
        <strain evidence="15 16">SM-1</strain>
    </source>
</reference>
<evidence type="ECO:0000256" key="7">
    <source>
        <dbReference type="ARBA" id="ARBA00022989"/>
    </source>
</evidence>
<dbReference type="PANTHER" id="PTHR48086">
    <property type="entry name" value="SODIUM/PROLINE SYMPORTER-RELATED"/>
    <property type="match status" value="1"/>
</dbReference>
<comment type="caution">
    <text evidence="15">The sequence shown here is derived from an EMBL/GenBank/DDBJ whole genome shotgun (WGS) entry which is preliminary data.</text>
</comment>
<keyword evidence="7 14" id="KW-1133">Transmembrane helix</keyword>
<dbReference type="InterPro" id="IPR001734">
    <property type="entry name" value="Na/solute_symporter"/>
</dbReference>